<dbReference type="AlphaFoldDB" id="A0A2P6NEE3"/>
<gene>
    <name evidence="1" type="ORF">PROFUN_10232</name>
</gene>
<accession>A0A2P6NEE3</accession>
<evidence type="ECO:0000313" key="1">
    <source>
        <dbReference type="EMBL" id="PRP82328.1"/>
    </source>
</evidence>
<dbReference type="Pfam" id="PF12796">
    <property type="entry name" value="Ank_2"/>
    <property type="match status" value="1"/>
</dbReference>
<dbReference type="Gene3D" id="1.25.40.20">
    <property type="entry name" value="Ankyrin repeat-containing domain"/>
    <property type="match status" value="1"/>
</dbReference>
<organism evidence="1 2">
    <name type="scientific">Planoprotostelium fungivorum</name>
    <dbReference type="NCBI Taxonomy" id="1890364"/>
    <lineage>
        <taxon>Eukaryota</taxon>
        <taxon>Amoebozoa</taxon>
        <taxon>Evosea</taxon>
        <taxon>Variosea</taxon>
        <taxon>Cavosteliida</taxon>
        <taxon>Cavosteliaceae</taxon>
        <taxon>Planoprotostelium</taxon>
    </lineage>
</organism>
<sequence>MSCVCKKEAPAIRLAVGILLHDSPSGSVDASSQYRTCRASTVPVSGAEVVELLLADPRVDPSADNSTAFCNAASCGDIKALQAVWTDPRLLLSDDCVDPTAQDNEAVRLAASHGHSEVVRVLLADPRVDPSAHNQEAIKESSSRGHAMIVQQLLADPRVDPSADDQYAIRCARNPDTVRVLLVDQQVTQQHETTKPSALLLSHPLVGPFARDGTIMNSALHRGHDEILQLLSDHSAQVSRREVDGLQE</sequence>
<dbReference type="Proteomes" id="UP000241769">
    <property type="component" value="Unassembled WGS sequence"/>
</dbReference>
<dbReference type="OrthoDB" id="194358at2759"/>
<name>A0A2P6NEE3_9EUKA</name>
<proteinExistence type="predicted"/>
<keyword evidence="2" id="KW-1185">Reference proteome</keyword>
<reference evidence="1 2" key="1">
    <citation type="journal article" date="2018" name="Genome Biol. Evol.">
        <title>Multiple Roots of Fruiting Body Formation in Amoebozoa.</title>
        <authorList>
            <person name="Hillmann F."/>
            <person name="Forbes G."/>
            <person name="Novohradska S."/>
            <person name="Ferling I."/>
            <person name="Riege K."/>
            <person name="Groth M."/>
            <person name="Westermann M."/>
            <person name="Marz M."/>
            <person name="Spaller T."/>
            <person name="Winckler T."/>
            <person name="Schaap P."/>
            <person name="Glockner G."/>
        </authorList>
    </citation>
    <scope>NUCLEOTIDE SEQUENCE [LARGE SCALE GENOMIC DNA]</scope>
    <source>
        <strain evidence="1 2">Jena</strain>
    </source>
</reference>
<protein>
    <submittedName>
        <fullName evidence="1">Uncharacterized protein</fullName>
    </submittedName>
</protein>
<dbReference type="InParanoid" id="A0A2P6NEE3"/>
<dbReference type="SUPFAM" id="SSF48403">
    <property type="entry name" value="Ankyrin repeat"/>
    <property type="match status" value="1"/>
</dbReference>
<comment type="caution">
    <text evidence="1">The sequence shown here is derived from an EMBL/GenBank/DDBJ whole genome shotgun (WGS) entry which is preliminary data.</text>
</comment>
<dbReference type="InterPro" id="IPR036770">
    <property type="entry name" value="Ankyrin_rpt-contain_sf"/>
</dbReference>
<dbReference type="InterPro" id="IPR002110">
    <property type="entry name" value="Ankyrin_rpt"/>
</dbReference>
<dbReference type="EMBL" id="MDYQ01000105">
    <property type="protein sequence ID" value="PRP82328.1"/>
    <property type="molecule type" value="Genomic_DNA"/>
</dbReference>
<evidence type="ECO:0000313" key="2">
    <source>
        <dbReference type="Proteomes" id="UP000241769"/>
    </source>
</evidence>